<gene>
    <name evidence="1" type="ORF">H8B09_00395</name>
</gene>
<sequence length="202" mass="21920">MNVTTGDPSQIQAIDSGIIDNYSTWYVGINGADKPTTPTVANLTMLDNGGLNMTFNLQIENYPSFQLDPSPAQSWSSYSNMSLIVTNPNAIDIQLQPIVKDGDWKWVELGKYVTIPAKTTTLINVPLTDLVNKNVNRIILRVQGGGGGLAGSIQLHTLSFDLAADAYASTIAEMNRPSVSTGFRLTSMNNSFNYICVSEQPI</sequence>
<proteinExistence type="predicted"/>
<dbReference type="RefSeq" id="WP_191201525.1">
    <property type="nucleotide sequence ID" value="NZ_JACXZA010000001.1"/>
</dbReference>
<accession>A0ABR8MMF6</accession>
<dbReference type="Proteomes" id="UP000609346">
    <property type="component" value="Unassembled WGS sequence"/>
</dbReference>
<organism evidence="1 2">
    <name type="scientific">Paenibacillus terricola</name>
    <dbReference type="NCBI Taxonomy" id="2763503"/>
    <lineage>
        <taxon>Bacteria</taxon>
        <taxon>Bacillati</taxon>
        <taxon>Bacillota</taxon>
        <taxon>Bacilli</taxon>
        <taxon>Bacillales</taxon>
        <taxon>Paenibacillaceae</taxon>
        <taxon>Paenibacillus</taxon>
    </lineage>
</organism>
<keyword evidence="2" id="KW-1185">Reference proteome</keyword>
<evidence type="ECO:0000313" key="2">
    <source>
        <dbReference type="Proteomes" id="UP000609346"/>
    </source>
</evidence>
<protein>
    <submittedName>
        <fullName evidence="1">Uncharacterized protein</fullName>
    </submittedName>
</protein>
<comment type="caution">
    <text evidence="1">The sequence shown here is derived from an EMBL/GenBank/DDBJ whole genome shotgun (WGS) entry which is preliminary data.</text>
</comment>
<dbReference type="EMBL" id="JACXZA010000001">
    <property type="protein sequence ID" value="MBD3917195.1"/>
    <property type="molecule type" value="Genomic_DNA"/>
</dbReference>
<reference evidence="1 2" key="1">
    <citation type="submission" date="2020-09" db="EMBL/GenBank/DDBJ databases">
        <title>Paenibacillus sp. strain PR3 16S rRNA gene Genome sequencing and assembly.</title>
        <authorList>
            <person name="Kim J."/>
        </authorList>
    </citation>
    <scope>NUCLEOTIDE SEQUENCE [LARGE SCALE GENOMIC DNA]</scope>
    <source>
        <strain evidence="1 2">PR3</strain>
    </source>
</reference>
<name>A0ABR8MMF6_9BACL</name>
<evidence type="ECO:0000313" key="1">
    <source>
        <dbReference type="EMBL" id="MBD3917195.1"/>
    </source>
</evidence>
<dbReference type="Gene3D" id="2.60.120.260">
    <property type="entry name" value="Galactose-binding domain-like"/>
    <property type="match status" value="1"/>
</dbReference>